<evidence type="ECO:0000256" key="3">
    <source>
        <dbReference type="ARBA" id="ARBA00022679"/>
    </source>
</evidence>
<dbReference type="InterPro" id="IPR013123">
    <property type="entry name" value="SpoU_subst-bd"/>
</dbReference>
<dbReference type="GO" id="GO:0005829">
    <property type="term" value="C:cytosol"/>
    <property type="evidence" value="ECO:0007669"/>
    <property type="project" value="TreeGrafter"/>
</dbReference>
<dbReference type="Gene3D" id="3.30.1330.30">
    <property type="match status" value="1"/>
</dbReference>
<dbReference type="SUPFAM" id="SSF75217">
    <property type="entry name" value="alpha/beta knot"/>
    <property type="match status" value="1"/>
</dbReference>
<dbReference type="FunFam" id="3.40.1280.10:FF:000008">
    <property type="entry name" value="Group 3 RNA methyltransferase TrmH"/>
    <property type="match status" value="1"/>
</dbReference>
<dbReference type="NCBIfam" id="TIGR00186">
    <property type="entry name" value="rRNA_methyl_3"/>
    <property type="match status" value="1"/>
</dbReference>
<dbReference type="InterPro" id="IPR029026">
    <property type="entry name" value="tRNA_m1G_MTases_N"/>
</dbReference>
<dbReference type="GO" id="GO:0003723">
    <property type="term" value="F:RNA binding"/>
    <property type="evidence" value="ECO:0007669"/>
    <property type="project" value="InterPro"/>
</dbReference>
<dbReference type="InterPro" id="IPR029064">
    <property type="entry name" value="Ribosomal_eL30-like_sf"/>
</dbReference>
<dbReference type="GO" id="GO:0006396">
    <property type="term" value="P:RNA processing"/>
    <property type="evidence" value="ECO:0007669"/>
    <property type="project" value="InterPro"/>
</dbReference>
<accession>A0A3B0UKB1</accession>
<dbReference type="SMART" id="SM00967">
    <property type="entry name" value="SpoU_sub_bind"/>
    <property type="match status" value="1"/>
</dbReference>
<comment type="similarity">
    <text evidence="1">Belongs to the class IV-like SAM-binding methyltransferase superfamily. RNA methyltransferase TrmH family.</text>
</comment>
<feature type="domain" description="RNA 2-O ribose methyltransferase substrate binding" evidence="4">
    <location>
        <begin position="4"/>
        <end position="80"/>
    </location>
</feature>
<dbReference type="AlphaFoldDB" id="A0A3B0UKB1"/>
<name>A0A3B0UKB1_9ZZZZ</name>
<proteinExistence type="inferred from homology"/>
<dbReference type="CDD" id="cd18103">
    <property type="entry name" value="SpoU-like_RlmB"/>
    <property type="match status" value="1"/>
</dbReference>
<dbReference type="InterPro" id="IPR001537">
    <property type="entry name" value="SpoU_MeTrfase"/>
</dbReference>
<dbReference type="PANTHER" id="PTHR46429:SF1">
    <property type="entry name" value="23S RRNA (GUANOSINE-2'-O-)-METHYLTRANSFERASE RLMB"/>
    <property type="match status" value="1"/>
</dbReference>
<sequence>MTEILIRRNTVLEALRGSRRELFTLWLQNGLDKKLAKPLRQAAQKRGVSIQTADKQKIGHLAKDHSHQGVALEVGPYVYSEVDEILGLAQKRGEKPFLLLLDLLHGPQNIGSLLRTAEICGVHGVIVQDRRAPEITPAVVRYSAGAAEHLLIAQVTNLVSTMRQLQASNVWLVGMDLTDDAQSLGQVDLNMPLGIVVGHEGQGLRRLVRQTCDIRLKLPQKGQVESLNAAVAGSILIYQAWQARGFD</sequence>
<protein>
    <recommendedName>
        <fullName evidence="4">RNA 2-O ribose methyltransferase substrate binding domain-containing protein</fullName>
    </recommendedName>
</protein>
<dbReference type="Pfam" id="PF00588">
    <property type="entry name" value="SpoU_methylase"/>
    <property type="match status" value="1"/>
</dbReference>
<dbReference type="EMBL" id="UOEU01000169">
    <property type="protein sequence ID" value="VAW31158.1"/>
    <property type="molecule type" value="Genomic_DNA"/>
</dbReference>
<dbReference type="GO" id="GO:0032259">
    <property type="term" value="P:methylation"/>
    <property type="evidence" value="ECO:0007669"/>
    <property type="project" value="UniProtKB-KW"/>
</dbReference>
<evidence type="ECO:0000313" key="5">
    <source>
        <dbReference type="EMBL" id="VAW31158.1"/>
    </source>
</evidence>
<organism evidence="5">
    <name type="scientific">hydrothermal vent metagenome</name>
    <dbReference type="NCBI Taxonomy" id="652676"/>
    <lineage>
        <taxon>unclassified sequences</taxon>
        <taxon>metagenomes</taxon>
        <taxon>ecological metagenomes</taxon>
    </lineage>
</organism>
<dbReference type="InterPro" id="IPR029028">
    <property type="entry name" value="Alpha/beta_knot_MTases"/>
</dbReference>
<keyword evidence="3" id="KW-0808">Transferase</keyword>
<dbReference type="Gene3D" id="3.40.1280.10">
    <property type="match status" value="1"/>
</dbReference>
<dbReference type="InterPro" id="IPR004441">
    <property type="entry name" value="rRNA_MeTrfase_TrmH"/>
</dbReference>
<keyword evidence="2" id="KW-0489">Methyltransferase</keyword>
<evidence type="ECO:0000259" key="4">
    <source>
        <dbReference type="SMART" id="SM00967"/>
    </source>
</evidence>
<gene>
    <name evidence="5" type="ORF">MNBD_CHLOROFLEXI01-4861</name>
</gene>
<dbReference type="SUPFAM" id="SSF55315">
    <property type="entry name" value="L30e-like"/>
    <property type="match status" value="1"/>
</dbReference>
<evidence type="ECO:0000256" key="2">
    <source>
        <dbReference type="ARBA" id="ARBA00022603"/>
    </source>
</evidence>
<dbReference type="Pfam" id="PF08032">
    <property type="entry name" value="SpoU_sub_bind"/>
    <property type="match status" value="1"/>
</dbReference>
<dbReference type="PANTHER" id="PTHR46429">
    <property type="entry name" value="23S RRNA (GUANOSINE-2'-O-)-METHYLTRANSFERASE RLMB"/>
    <property type="match status" value="1"/>
</dbReference>
<evidence type="ECO:0000256" key="1">
    <source>
        <dbReference type="ARBA" id="ARBA00007228"/>
    </source>
</evidence>
<dbReference type="GO" id="GO:0008173">
    <property type="term" value="F:RNA methyltransferase activity"/>
    <property type="evidence" value="ECO:0007669"/>
    <property type="project" value="InterPro"/>
</dbReference>
<reference evidence="5" key="1">
    <citation type="submission" date="2018-06" db="EMBL/GenBank/DDBJ databases">
        <authorList>
            <person name="Zhirakovskaya E."/>
        </authorList>
    </citation>
    <scope>NUCLEOTIDE SEQUENCE</scope>
</reference>